<name>A0AAJ7WJX5_9ACAR</name>
<dbReference type="Pfam" id="PF02806">
    <property type="entry name" value="Alpha-amylase_C"/>
    <property type="match status" value="1"/>
</dbReference>
<dbReference type="InterPro" id="IPR006048">
    <property type="entry name" value="A-amylase/branching_C"/>
</dbReference>
<dbReference type="GeneID" id="100899581"/>
<organism evidence="9 10">
    <name type="scientific">Galendromus occidentalis</name>
    <name type="common">western predatory mite</name>
    <dbReference type="NCBI Taxonomy" id="34638"/>
    <lineage>
        <taxon>Eukaryota</taxon>
        <taxon>Metazoa</taxon>
        <taxon>Ecdysozoa</taxon>
        <taxon>Arthropoda</taxon>
        <taxon>Chelicerata</taxon>
        <taxon>Arachnida</taxon>
        <taxon>Acari</taxon>
        <taxon>Parasitiformes</taxon>
        <taxon>Mesostigmata</taxon>
        <taxon>Gamasina</taxon>
        <taxon>Phytoseioidea</taxon>
        <taxon>Phytoseiidae</taxon>
        <taxon>Typhlodrominae</taxon>
        <taxon>Galendromus</taxon>
    </lineage>
</organism>
<feature type="active site" description="Proton donor" evidence="7">
    <location>
        <position position="394"/>
    </location>
</feature>
<dbReference type="Gene3D" id="2.60.40.10">
    <property type="entry name" value="Immunoglobulins"/>
    <property type="match status" value="1"/>
</dbReference>
<dbReference type="Gene3D" id="3.20.20.80">
    <property type="entry name" value="Glycosidases"/>
    <property type="match status" value="1"/>
</dbReference>
<dbReference type="GO" id="GO:0005978">
    <property type="term" value="P:glycogen biosynthetic process"/>
    <property type="evidence" value="ECO:0007669"/>
    <property type="project" value="InterPro"/>
</dbReference>
<evidence type="ECO:0000313" key="9">
    <source>
        <dbReference type="Proteomes" id="UP000694867"/>
    </source>
</evidence>
<dbReference type="GO" id="GO:0003844">
    <property type="term" value="F:1,4-alpha-glucan branching enzyme activity"/>
    <property type="evidence" value="ECO:0007669"/>
    <property type="project" value="UniProtKB-EC"/>
</dbReference>
<evidence type="ECO:0000256" key="7">
    <source>
        <dbReference type="PIRSR" id="PIRSR000463-1"/>
    </source>
</evidence>
<dbReference type="SUPFAM" id="SSF51011">
    <property type="entry name" value="Glycosyl hydrolase domain"/>
    <property type="match status" value="1"/>
</dbReference>
<evidence type="ECO:0000313" key="10">
    <source>
        <dbReference type="RefSeq" id="XP_028968673.1"/>
    </source>
</evidence>
<comment type="catalytic activity">
    <reaction evidence="1">
        <text>Transfers a segment of a (1-&gt;4)-alpha-D-glucan chain to a primary hydroxy group in a similar glucan chain.</text>
        <dbReference type="EC" id="2.4.1.18"/>
    </reaction>
</comment>
<protein>
    <recommendedName>
        <fullName evidence="3">1,4-alpha-glucan branching enzyme</fullName>
        <ecNumber evidence="3">2.4.1.18</ecNumber>
    </recommendedName>
</protein>
<dbReference type="CDD" id="cd02854">
    <property type="entry name" value="E_set_GBE_euk_N"/>
    <property type="match status" value="1"/>
</dbReference>
<dbReference type="InterPro" id="IPR037439">
    <property type="entry name" value="Branching_enzy"/>
</dbReference>
<evidence type="ECO:0000259" key="8">
    <source>
        <dbReference type="SMART" id="SM00642"/>
    </source>
</evidence>
<dbReference type="EC" id="2.4.1.18" evidence="3"/>
<accession>A0AAJ7WJX5</accession>
<dbReference type="GO" id="GO:0005737">
    <property type="term" value="C:cytoplasm"/>
    <property type="evidence" value="ECO:0007669"/>
    <property type="project" value="TreeGrafter"/>
</dbReference>
<dbReference type="GO" id="GO:0043169">
    <property type="term" value="F:cation binding"/>
    <property type="evidence" value="ECO:0007669"/>
    <property type="project" value="InterPro"/>
</dbReference>
<proteinExistence type="inferred from homology"/>
<gene>
    <name evidence="10" type="primary">LOC100899581</name>
</gene>
<feature type="active site" description="Nucleophile" evidence="7">
    <location>
        <position position="339"/>
    </location>
</feature>
<dbReference type="InterPro" id="IPR014756">
    <property type="entry name" value="Ig_E-set"/>
</dbReference>
<dbReference type="Gene3D" id="2.60.40.1180">
    <property type="entry name" value="Golgi alpha-mannosidase II"/>
    <property type="match status" value="1"/>
</dbReference>
<keyword evidence="4" id="KW-0328">Glycosyltransferase</keyword>
<reference evidence="10" key="1">
    <citation type="submission" date="2025-08" db="UniProtKB">
        <authorList>
            <consortium name="RefSeq"/>
        </authorList>
    </citation>
    <scope>IDENTIFICATION</scope>
</reference>
<dbReference type="Pfam" id="PF00128">
    <property type="entry name" value="Alpha-amylase"/>
    <property type="match status" value="1"/>
</dbReference>
<evidence type="ECO:0000256" key="3">
    <source>
        <dbReference type="ARBA" id="ARBA00012541"/>
    </source>
</evidence>
<dbReference type="InterPro" id="IPR017853">
    <property type="entry name" value="GH"/>
</dbReference>
<feature type="domain" description="Glycosyl hydrolase family 13 catalytic" evidence="8">
    <location>
        <begin position="176"/>
        <end position="569"/>
    </location>
</feature>
<evidence type="ECO:0000256" key="1">
    <source>
        <dbReference type="ARBA" id="ARBA00000826"/>
    </source>
</evidence>
<dbReference type="InterPro" id="IPR006047">
    <property type="entry name" value="GH13_cat_dom"/>
</dbReference>
<dbReference type="FunFam" id="3.20.20.80:FF:000001">
    <property type="entry name" value="1,4-alpha-glucan branching enzyme"/>
    <property type="match status" value="1"/>
</dbReference>
<dbReference type="GO" id="GO:0004553">
    <property type="term" value="F:hydrolase activity, hydrolyzing O-glycosyl compounds"/>
    <property type="evidence" value="ECO:0007669"/>
    <property type="project" value="InterPro"/>
</dbReference>
<dbReference type="SUPFAM" id="SSF51445">
    <property type="entry name" value="(Trans)glycosidases"/>
    <property type="match status" value="1"/>
</dbReference>
<dbReference type="PANTHER" id="PTHR43651:SF3">
    <property type="entry name" value="1,4-ALPHA-GLUCAN-BRANCHING ENZYME"/>
    <property type="match status" value="1"/>
</dbReference>
<sequence>MSYADVKVPKIEALFERDGYLRSYENEIKRRYKCFSEKRTQIEKAGGLRRFCESYKEYGLHVRKDGTLVGAEWAPGAKGLYLRGEFNDWNNTSHPYKNVGFGKWELRVPPKADGSPVVKHLDKVKVVVQTQDNNFVDRNSPWAQYVLEDSSSPVYNHHIYIPEKKYQFKHSKPRKSTGLRIYEAHVGIASPEYKVATYENFRINVLPHIKKQGYNAIQLMAIMEHAYYACFGYQVTSFFAASSRYGTPCELKELIDTAHELGIVVLLDVVHSHACKNVLDGLNQFDGTNSGFFHDGGRGEHSLWDSRLFDYNQIEVLRFLMSNLYYYLDEFQFDGFRFDGVTSMFYHTHGIGHGFSGDYNEYFGMNVDTESLIYLMLANAMTHELFPGSVTIAEDVSGMPALCRPVDEGGTGFDYRLAMAIPDMWIKILKEQKDEDWNIGSIVHTLSNRRWGEGTIAYAESHDQALVGDKTLAFWLMDAEMYTNMSILSPLTPIIDRGIALHKLIRLITHSMAGEGWLNFIGNEFGHPEWLDFPRAGNNNSFHHARRQFNLIDDNLLRYQFLNNWDRALNELDEKYKYLEANPAYVSWKHEEDKVVAYERAGLLFVINFHGQKSFPDYRVGVDVAGKYKIVLNSDEAKFQGHCRVDPNVSLSPDIIHSRESLGNEGRSLRFRSSFPTKTPFANFVCIELQVEAFTEPHGYANRRNSLLVYVPSRTALVFAKID</sequence>
<keyword evidence="5" id="KW-0808">Transferase</keyword>
<dbReference type="PANTHER" id="PTHR43651">
    <property type="entry name" value="1,4-ALPHA-GLUCAN-BRANCHING ENZYME"/>
    <property type="match status" value="1"/>
</dbReference>
<dbReference type="CDD" id="cd11321">
    <property type="entry name" value="AmyAc_bac_euk_BE"/>
    <property type="match status" value="1"/>
</dbReference>
<dbReference type="RefSeq" id="XP_028968673.1">
    <property type="nucleotide sequence ID" value="XM_029112840.1"/>
</dbReference>
<dbReference type="SMART" id="SM00642">
    <property type="entry name" value="Aamy"/>
    <property type="match status" value="1"/>
</dbReference>
<evidence type="ECO:0000256" key="6">
    <source>
        <dbReference type="ARBA" id="ARBA00060592"/>
    </source>
</evidence>
<dbReference type="InterPro" id="IPR004193">
    <property type="entry name" value="Glyco_hydro_13_N"/>
</dbReference>
<dbReference type="CTD" id="326264"/>
<dbReference type="InterPro" id="IPR013780">
    <property type="entry name" value="Glyco_hydro_b"/>
</dbReference>
<keyword evidence="9" id="KW-1185">Reference proteome</keyword>
<dbReference type="SUPFAM" id="SSF81296">
    <property type="entry name" value="E set domains"/>
    <property type="match status" value="1"/>
</dbReference>
<comment type="pathway">
    <text evidence="6">Glycan biosynthesis.</text>
</comment>
<evidence type="ECO:0000256" key="2">
    <source>
        <dbReference type="ARBA" id="ARBA00009000"/>
    </source>
</evidence>
<dbReference type="Pfam" id="PF02922">
    <property type="entry name" value="CBM_48"/>
    <property type="match status" value="1"/>
</dbReference>
<dbReference type="AlphaFoldDB" id="A0AAJ7WJX5"/>
<dbReference type="Proteomes" id="UP000694867">
    <property type="component" value="Unplaced"/>
</dbReference>
<evidence type="ECO:0000256" key="5">
    <source>
        <dbReference type="ARBA" id="ARBA00022679"/>
    </source>
</evidence>
<dbReference type="InterPro" id="IPR013783">
    <property type="entry name" value="Ig-like_fold"/>
</dbReference>
<dbReference type="PIRSF" id="PIRSF000463">
    <property type="entry name" value="GlgB"/>
    <property type="match status" value="1"/>
</dbReference>
<evidence type="ECO:0000256" key="4">
    <source>
        <dbReference type="ARBA" id="ARBA00022676"/>
    </source>
</evidence>
<comment type="similarity">
    <text evidence="2">Belongs to the glycosyl hydrolase 13 family. GlgB subfamily.</text>
</comment>